<reference evidence="7" key="1">
    <citation type="submission" date="2022-08" db="EMBL/GenBank/DDBJ databases">
        <title>Reclassification of Massilia species as members of the genera Telluria, Duganella, Pseudoduganella, Mokoshia gen. nov. and Zemynaea gen. nov. using orthogonal and non-orthogonal genome-based approaches.</title>
        <authorList>
            <person name="Bowman J.P."/>
        </authorList>
    </citation>
    <scope>NUCLEOTIDE SEQUENCE</scope>
    <source>
        <strain evidence="7">LMG 11547</strain>
    </source>
</reference>
<evidence type="ECO:0000256" key="5">
    <source>
        <dbReference type="PROSITE-ProRule" id="PRU00335"/>
    </source>
</evidence>
<dbReference type="PROSITE" id="PS01081">
    <property type="entry name" value="HTH_TETR_1"/>
    <property type="match status" value="1"/>
</dbReference>
<feature type="domain" description="HTH tetR-type" evidence="6">
    <location>
        <begin position="19"/>
        <end position="79"/>
    </location>
</feature>
<evidence type="ECO:0000313" key="7">
    <source>
        <dbReference type="EMBL" id="MCS0632627.1"/>
    </source>
</evidence>
<keyword evidence="2" id="KW-0805">Transcription regulation</keyword>
<proteinExistence type="predicted"/>
<keyword evidence="8" id="KW-1185">Reference proteome</keyword>
<evidence type="ECO:0000313" key="8">
    <source>
        <dbReference type="Proteomes" id="UP001165263"/>
    </source>
</evidence>
<dbReference type="InterPro" id="IPR001647">
    <property type="entry name" value="HTH_TetR"/>
</dbReference>
<dbReference type="Gene3D" id="1.10.357.10">
    <property type="entry name" value="Tetracycline Repressor, domain 2"/>
    <property type="match status" value="1"/>
</dbReference>
<dbReference type="SUPFAM" id="SSF46689">
    <property type="entry name" value="Homeodomain-like"/>
    <property type="match status" value="1"/>
</dbReference>
<name>A0ABT2C640_9BURK</name>
<dbReference type="PROSITE" id="PS50977">
    <property type="entry name" value="HTH_TETR_2"/>
    <property type="match status" value="1"/>
</dbReference>
<dbReference type="InterPro" id="IPR009057">
    <property type="entry name" value="Homeodomain-like_sf"/>
</dbReference>
<dbReference type="PANTHER" id="PTHR47506">
    <property type="entry name" value="TRANSCRIPTIONAL REGULATORY PROTEIN"/>
    <property type="match status" value="1"/>
</dbReference>
<dbReference type="InterPro" id="IPR023772">
    <property type="entry name" value="DNA-bd_HTH_TetR-type_CS"/>
</dbReference>
<sequence length="206" mass="21354">MTSIPAPSVAARSPGRPREFDMDAALDAAIRVFRERGYHAASIADLSAAMGLTAGSIYKAFADKRAVFLAAFARYTALRHAQMRAVLAQEPTGLGQVRALLRFYVMSSTGAEGAAGCLVAGSATALSTFDDEMAQAVDQAVRDLGRMIETAIRAGQADGSIPATVEAGACALGLLCLVQGFRIVGKLGYGEHALQSAADAMLLGLS</sequence>
<dbReference type="InterPro" id="IPR036271">
    <property type="entry name" value="Tet_transcr_reg_TetR-rel_C_sf"/>
</dbReference>
<protein>
    <submittedName>
        <fullName evidence="7">TetR/AcrR family transcriptional regulator</fullName>
    </submittedName>
</protein>
<dbReference type="InterPro" id="IPR011075">
    <property type="entry name" value="TetR_C"/>
</dbReference>
<gene>
    <name evidence="7" type="ORF">NX786_25145</name>
</gene>
<keyword evidence="1" id="KW-0678">Repressor</keyword>
<evidence type="ECO:0000256" key="3">
    <source>
        <dbReference type="ARBA" id="ARBA00023125"/>
    </source>
</evidence>
<keyword evidence="4" id="KW-0804">Transcription</keyword>
<evidence type="ECO:0000256" key="1">
    <source>
        <dbReference type="ARBA" id="ARBA00022491"/>
    </source>
</evidence>
<comment type="caution">
    <text evidence="7">The sequence shown here is derived from an EMBL/GenBank/DDBJ whole genome shotgun (WGS) entry which is preliminary data.</text>
</comment>
<organism evidence="7 8">
    <name type="scientific">Telluria mixta</name>
    <dbReference type="NCBI Taxonomy" id="34071"/>
    <lineage>
        <taxon>Bacteria</taxon>
        <taxon>Pseudomonadati</taxon>
        <taxon>Pseudomonadota</taxon>
        <taxon>Betaproteobacteria</taxon>
        <taxon>Burkholderiales</taxon>
        <taxon>Oxalobacteraceae</taxon>
        <taxon>Telluria group</taxon>
        <taxon>Telluria</taxon>
    </lineage>
</organism>
<dbReference type="PANTHER" id="PTHR47506:SF10">
    <property type="entry name" value="TRANSCRIPTIONAL REGULATORY PROTEIN"/>
    <property type="match status" value="1"/>
</dbReference>
<dbReference type="SUPFAM" id="SSF48498">
    <property type="entry name" value="Tetracyclin repressor-like, C-terminal domain"/>
    <property type="match status" value="1"/>
</dbReference>
<dbReference type="PRINTS" id="PR00455">
    <property type="entry name" value="HTHTETR"/>
</dbReference>
<evidence type="ECO:0000256" key="2">
    <source>
        <dbReference type="ARBA" id="ARBA00023015"/>
    </source>
</evidence>
<dbReference type="Proteomes" id="UP001165263">
    <property type="component" value="Unassembled WGS sequence"/>
</dbReference>
<evidence type="ECO:0000259" key="6">
    <source>
        <dbReference type="PROSITE" id="PS50977"/>
    </source>
</evidence>
<dbReference type="Pfam" id="PF00440">
    <property type="entry name" value="TetR_N"/>
    <property type="match status" value="1"/>
</dbReference>
<dbReference type="EMBL" id="JANUHC010000010">
    <property type="protein sequence ID" value="MCS0632627.1"/>
    <property type="molecule type" value="Genomic_DNA"/>
</dbReference>
<evidence type="ECO:0000256" key="4">
    <source>
        <dbReference type="ARBA" id="ARBA00023163"/>
    </source>
</evidence>
<keyword evidence="3 5" id="KW-0238">DNA-binding</keyword>
<accession>A0ABT2C640</accession>
<dbReference type="Pfam" id="PF16925">
    <property type="entry name" value="TetR_C_13"/>
    <property type="match status" value="1"/>
</dbReference>
<feature type="DNA-binding region" description="H-T-H motif" evidence="5">
    <location>
        <begin position="42"/>
        <end position="61"/>
    </location>
</feature>
<dbReference type="Gene3D" id="1.10.10.60">
    <property type="entry name" value="Homeodomain-like"/>
    <property type="match status" value="1"/>
</dbReference>
<dbReference type="RefSeq" id="WP_259451646.1">
    <property type="nucleotide sequence ID" value="NZ_CP119520.1"/>
</dbReference>